<dbReference type="Gene3D" id="3.40.50.2300">
    <property type="match status" value="2"/>
</dbReference>
<feature type="modified residue" description="Phosphohistidine" evidence="12">
    <location>
        <position position="1315"/>
    </location>
</feature>
<feature type="domain" description="Response regulatory" evidence="16">
    <location>
        <begin position="978"/>
        <end position="1099"/>
    </location>
</feature>
<feature type="transmembrane region" description="Helical" evidence="14">
    <location>
        <begin position="6"/>
        <end position="28"/>
    </location>
</feature>
<evidence type="ECO:0000256" key="7">
    <source>
        <dbReference type="ARBA" id="ARBA00022741"/>
    </source>
</evidence>
<dbReference type="NCBIfam" id="TIGR00229">
    <property type="entry name" value="sensory_box"/>
    <property type="match status" value="2"/>
</dbReference>
<dbReference type="PRINTS" id="PR00344">
    <property type="entry name" value="BCTRLSENSOR"/>
</dbReference>
<dbReference type="InterPro" id="IPR036641">
    <property type="entry name" value="HPT_dom_sf"/>
</dbReference>
<evidence type="ECO:0000256" key="4">
    <source>
        <dbReference type="ARBA" id="ARBA00022475"/>
    </source>
</evidence>
<evidence type="ECO:0000259" key="18">
    <source>
        <dbReference type="PROSITE" id="PS50894"/>
    </source>
</evidence>
<keyword evidence="9 14" id="KW-1133">Transmembrane helix</keyword>
<keyword evidence="7" id="KW-0547">Nucleotide-binding</keyword>
<evidence type="ECO:0000256" key="8">
    <source>
        <dbReference type="ARBA" id="ARBA00022840"/>
    </source>
</evidence>
<feature type="transmembrane region" description="Helical" evidence="14">
    <location>
        <begin position="307"/>
        <end position="329"/>
    </location>
</feature>
<dbReference type="InterPro" id="IPR001789">
    <property type="entry name" value="Sig_transdc_resp-reg_receiver"/>
</dbReference>
<feature type="domain" description="PAS" evidence="17">
    <location>
        <begin position="471"/>
        <end position="543"/>
    </location>
</feature>
<evidence type="ECO:0000256" key="9">
    <source>
        <dbReference type="ARBA" id="ARBA00022989"/>
    </source>
</evidence>
<evidence type="ECO:0000256" key="10">
    <source>
        <dbReference type="ARBA" id="ARBA00023012"/>
    </source>
</evidence>
<dbReference type="Pfam" id="PF02518">
    <property type="entry name" value="HATPase_c"/>
    <property type="match status" value="1"/>
</dbReference>
<dbReference type="Pfam" id="PF13426">
    <property type="entry name" value="PAS_9"/>
    <property type="match status" value="1"/>
</dbReference>
<dbReference type="Gene3D" id="1.10.287.130">
    <property type="match status" value="1"/>
</dbReference>
<dbReference type="InterPro" id="IPR008207">
    <property type="entry name" value="Sig_transdc_His_kin_Hpt_dom"/>
</dbReference>
<dbReference type="EC" id="2.7.13.3" evidence="3"/>
<keyword evidence="5 13" id="KW-0597">Phosphoprotein</keyword>
<dbReference type="SUPFAM" id="SSF55874">
    <property type="entry name" value="ATPase domain of HSP90 chaperone/DNA topoisomerase II/histidine kinase"/>
    <property type="match status" value="1"/>
</dbReference>
<dbReference type="PANTHER" id="PTHR45339:SF1">
    <property type="entry name" value="HYBRID SIGNAL TRANSDUCTION HISTIDINE KINASE J"/>
    <property type="match status" value="1"/>
</dbReference>
<dbReference type="SMART" id="SM01079">
    <property type="entry name" value="CHASE"/>
    <property type="match status" value="1"/>
</dbReference>
<feature type="modified residue" description="4-aspartylphosphate" evidence="13">
    <location>
        <position position="1172"/>
    </location>
</feature>
<dbReference type="CDD" id="cd00082">
    <property type="entry name" value="HisKA"/>
    <property type="match status" value="1"/>
</dbReference>
<dbReference type="CDD" id="cd17546">
    <property type="entry name" value="REC_hyHK_CKI1_RcsC-like"/>
    <property type="match status" value="2"/>
</dbReference>
<dbReference type="InterPro" id="IPR036097">
    <property type="entry name" value="HisK_dim/P_sf"/>
</dbReference>
<evidence type="ECO:0000259" key="16">
    <source>
        <dbReference type="PROSITE" id="PS50110"/>
    </source>
</evidence>
<dbReference type="SUPFAM" id="SSF52172">
    <property type="entry name" value="CheY-like"/>
    <property type="match status" value="2"/>
</dbReference>
<dbReference type="PANTHER" id="PTHR45339">
    <property type="entry name" value="HYBRID SIGNAL TRANSDUCTION HISTIDINE KINASE J"/>
    <property type="match status" value="1"/>
</dbReference>
<dbReference type="RefSeq" id="WP_400878431.1">
    <property type="nucleotide sequence ID" value="NZ_JBIWXY010000001.1"/>
</dbReference>
<feature type="modified residue" description="4-aspartylphosphate" evidence="13">
    <location>
        <position position="1031"/>
    </location>
</feature>
<dbReference type="PROSITE" id="PS50112">
    <property type="entry name" value="PAS"/>
    <property type="match status" value="1"/>
</dbReference>
<feature type="domain" description="Response regulatory" evidence="16">
    <location>
        <begin position="1121"/>
        <end position="1239"/>
    </location>
</feature>
<dbReference type="PROSITE" id="PS50110">
    <property type="entry name" value="RESPONSE_REGULATORY"/>
    <property type="match status" value="2"/>
</dbReference>
<evidence type="ECO:0000256" key="1">
    <source>
        <dbReference type="ARBA" id="ARBA00000085"/>
    </source>
</evidence>
<dbReference type="PROSITE" id="PS50894">
    <property type="entry name" value="HPT"/>
    <property type="match status" value="1"/>
</dbReference>
<dbReference type="SUPFAM" id="SSF47226">
    <property type="entry name" value="Histidine-containing phosphotransfer domain, HPT domain"/>
    <property type="match status" value="1"/>
</dbReference>
<dbReference type="InterPro" id="IPR011006">
    <property type="entry name" value="CheY-like_superfamily"/>
</dbReference>
<evidence type="ECO:0000259" key="17">
    <source>
        <dbReference type="PROSITE" id="PS50112"/>
    </source>
</evidence>
<dbReference type="CDD" id="cd16922">
    <property type="entry name" value="HATPase_EvgS-ArcB-TorS-like"/>
    <property type="match status" value="1"/>
</dbReference>
<evidence type="ECO:0000256" key="6">
    <source>
        <dbReference type="ARBA" id="ARBA00022692"/>
    </source>
</evidence>
<comment type="catalytic activity">
    <reaction evidence="1">
        <text>ATP + protein L-histidine = ADP + protein N-phospho-L-histidine.</text>
        <dbReference type="EC" id="2.7.13.3"/>
    </reaction>
</comment>
<dbReference type="InterPro" id="IPR035965">
    <property type="entry name" value="PAS-like_dom_sf"/>
</dbReference>
<dbReference type="Pfam" id="PF01627">
    <property type="entry name" value="Hpt"/>
    <property type="match status" value="1"/>
</dbReference>
<dbReference type="Pfam" id="PF00072">
    <property type="entry name" value="Response_reg"/>
    <property type="match status" value="2"/>
</dbReference>
<keyword evidence="10" id="KW-0902">Two-component regulatory system</keyword>
<dbReference type="CDD" id="cd00088">
    <property type="entry name" value="HPT"/>
    <property type="match status" value="1"/>
</dbReference>
<evidence type="ECO:0000313" key="20">
    <source>
        <dbReference type="Proteomes" id="UP001617669"/>
    </source>
</evidence>
<dbReference type="PROSITE" id="PS50109">
    <property type="entry name" value="HIS_KIN"/>
    <property type="match status" value="1"/>
</dbReference>
<keyword evidence="4" id="KW-1003">Cell membrane</keyword>
<evidence type="ECO:0000256" key="13">
    <source>
        <dbReference type="PROSITE-ProRule" id="PRU00169"/>
    </source>
</evidence>
<comment type="caution">
    <text evidence="19">The sequence shown here is derived from an EMBL/GenBank/DDBJ whole genome shotgun (WGS) entry which is preliminary data.</text>
</comment>
<dbReference type="InterPro" id="IPR004358">
    <property type="entry name" value="Sig_transdc_His_kin-like_C"/>
</dbReference>
<dbReference type="InterPro" id="IPR003661">
    <property type="entry name" value="HisK_dim/P_dom"/>
</dbReference>
<dbReference type="Gene3D" id="3.30.450.20">
    <property type="entry name" value="PAS domain"/>
    <property type="match status" value="3"/>
</dbReference>
<evidence type="ECO:0000256" key="12">
    <source>
        <dbReference type="PROSITE-ProRule" id="PRU00110"/>
    </source>
</evidence>
<proteinExistence type="predicted"/>
<evidence type="ECO:0000256" key="3">
    <source>
        <dbReference type="ARBA" id="ARBA00012438"/>
    </source>
</evidence>
<evidence type="ECO:0000256" key="2">
    <source>
        <dbReference type="ARBA" id="ARBA00004651"/>
    </source>
</evidence>
<dbReference type="SUPFAM" id="SSF47384">
    <property type="entry name" value="Homodimeric domain of signal transducing histidine kinase"/>
    <property type="match status" value="1"/>
</dbReference>
<evidence type="ECO:0000259" key="15">
    <source>
        <dbReference type="PROSITE" id="PS50109"/>
    </source>
</evidence>
<evidence type="ECO:0000256" key="11">
    <source>
        <dbReference type="ARBA" id="ARBA00023136"/>
    </source>
</evidence>
<reference evidence="19 20" key="1">
    <citation type="submission" date="2024-11" db="EMBL/GenBank/DDBJ databases">
        <authorList>
            <person name="Kaparullina E.N."/>
            <person name="Delegan Y.A."/>
            <person name="Doronina N.V."/>
        </authorList>
    </citation>
    <scope>NUCLEOTIDE SEQUENCE [LARGE SCALE GENOMIC DNA]</scope>
    <source>
        <strain evidence="19 20">7sh_L</strain>
    </source>
</reference>
<dbReference type="Gene3D" id="3.30.450.350">
    <property type="entry name" value="CHASE domain"/>
    <property type="match status" value="1"/>
</dbReference>
<organism evidence="19 20">
    <name type="scientific">Methylobacillus methanolivorans</name>
    <dbReference type="NCBI Taxonomy" id="1848927"/>
    <lineage>
        <taxon>Bacteria</taxon>
        <taxon>Pseudomonadati</taxon>
        <taxon>Pseudomonadota</taxon>
        <taxon>Betaproteobacteria</taxon>
        <taxon>Nitrosomonadales</taxon>
        <taxon>Methylophilaceae</taxon>
        <taxon>Methylobacillus</taxon>
    </lineage>
</organism>
<dbReference type="InterPro" id="IPR042240">
    <property type="entry name" value="CHASE_sf"/>
</dbReference>
<dbReference type="SMART" id="SM00448">
    <property type="entry name" value="REC"/>
    <property type="match status" value="2"/>
</dbReference>
<evidence type="ECO:0000256" key="14">
    <source>
        <dbReference type="SAM" id="Phobius"/>
    </source>
</evidence>
<dbReference type="InterPro" id="IPR013656">
    <property type="entry name" value="PAS_4"/>
</dbReference>
<dbReference type="SMART" id="SM00388">
    <property type="entry name" value="HisKA"/>
    <property type="match status" value="1"/>
</dbReference>
<dbReference type="EMBL" id="JBIWXY010000001">
    <property type="protein sequence ID" value="MFJ5444924.1"/>
    <property type="molecule type" value="Genomic_DNA"/>
</dbReference>
<dbReference type="Gene3D" id="1.20.120.160">
    <property type="entry name" value="HPT domain"/>
    <property type="match status" value="1"/>
</dbReference>
<dbReference type="InterPro" id="IPR006189">
    <property type="entry name" value="CHASE_dom"/>
</dbReference>
<comment type="subcellular location">
    <subcellularLocation>
        <location evidence="2">Cell membrane</location>
        <topology evidence="2">Multi-pass membrane protein</topology>
    </subcellularLocation>
</comment>
<keyword evidence="6 14" id="KW-0812">Transmembrane</keyword>
<dbReference type="Pfam" id="PF00512">
    <property type="entry name" value="HisKA"/>
    <property type="match status" value="1"/>
</dbReference>
<dbReference type="SMART" id="SM00387">
    <property type="entry name" value="HATPase_c"/>
    <property type="match status" value="1"/>
</dbReference>
<dbReference type="InterPro" id="IPR036890">
    <property type="entry name" value="HATPase_C_sf"/>
</dbReference>
<keyword evidence="20" id="KW-1185">Reference proteome</keyword>
<dbReference type="SUPFAM" id="SSF55785">
    <property type="entry name" value="PYP-like sensor domain (PAS domain)"/>
    <property type="match status" value="3"/>
</dbReference>
<dbReference type="InterPro" id="IPR000014">
    <property type="entry name" value="PAS"/>
</dbReference>
<evidence type="ECO:0000256" key="5">
    <source>
        <dbReference type="ARBA" id="ARBA00022553"/>
    </source>
</evidence>
<evidence type="ECO:0000313" key="19">
    <source>
        <dbReference type="EMBL" id="MFJ5444924.1"/>
    </source>
</evidence>
<dbReference type="Pfam" id="PF08448">
    <property type="entry name" value="PAS_4"/>
    <property type="match status" value="1"/>
</dbReference>
<dbReference type="Pfam" id="PF13188">
    <property type="entry name" value="PAS_8"/>
    <property type="match status" value="1"/>
</dbReference>
<name>A0ABW8GIB3_9PROT</name>
<feature type="domain" description="Histidine kinase" evidence="15">
    <location>
        <begin position="740"/>
        <end position="961"/>
    </location>
</feature>
<dbReference type="InterPro" id="IPR005467">
    <property type="entry name" value="His_kinase_dom"/>
</dbReference>
<keyword evidence="8" id="KW-0067">ATP-binding</keyword>
<protein>
    <recommendedName>
        <fullName evidence="3">histidine kinase</fullName>
        <ecNumber evidence="3">2.7.13.3</ecNumber>
    </recommendedName>
</protein>
<dbReference type="Gene3D" id="3.30.565.10">
    <property type="entry name" value="Histidine kinase-like ATPase, C-terminal domain"/>
    <property type="match status" value="1"/>
</dbReference>
<dbReference type="SMART" id="SM00073">
    <property type="entry name" value="HPT"/>
    <property type="match status" value="1"/>
</dbReference>
<dbReference type="Pfam" id="PF03924">
    <property type="entry name" value="CHASE"/>
    <property type="match status" value="1"/>
</dbReference>
<dbReference type="InterPro" id="IPR003594">
    <property type="entry name" value="HATPase_dom"/>
</dbReference>
<feature type="domain" description="HPt" evidence="18">
    <location>
        <begin position="1276"/>
        <end position="1378"/>
    </location>
</feature>
<dbReference type="SMART" id="SM00091">
    <property type="entry name" value="PAS"/>
    <property type="match status" value="3"/>
</dbReference>
<dbReference type="CDD" id="cd00130">
    <property type="entry name" value="PAS"/>
    <property type="match status" value="3"/>
</dbReference>
<dbReference type="Proteomes" id="UP001617669">
    <property type="component" value="Unassembled WGS sequence"/>
</dbReference>
<sequence length="1451" mass="161852">MGKKKYGWSWAAGVFILGVVVTAIIARAQFYNSSLQSRQFELVHTASQELQHSIQSEIQHAIDFVQATGWLFNASQSVSRKEFAEFAVQALHHSHMLTELQWRPRVKAADIPGLVDAATQDGLIGFRLLEQSSNGAFVPAHVRAEYFPIFYSEMSFEETANPSLLGVDTAGMPDFEVLEQGVANGHTVMVTQMDTRQIMVTVPVFSGGERNMASLTGYVAGRLSLQQLLHTVEQQAEKLGLDVILLDHAGMRLPVLQVIGQNSSLLQLDPKQAYEPGVFDVSLPFNVANFSGTLVVHPHAGLSDQHAWSLVAIVGMGILISLLLAGLLYRMLGEQRAVKLSQEQLDSLTGNLPVGVFQIHAGNGTPARFTFVNASACQLLEVKEQQILANWQEAFAHVVLEDKQDLLLALRHAKDNKQLWEGEFRLQVGDKFRWIRARAIPRHTLLRELVYNGFLEDVTEHKRIEAEIRSQSLFLQQLIDNIPSPLFFKGSDSRFLGCNRAYEHEFGISRDHMIGKTVLEMEYLPYEDRLAYQDEDEHVIATGATVHKALSLRFADGKMHQVLYWVSGFKLPDGTIGGLVGSIVDITAQREAQQALSLAIDQQKALFDSAPLGILELRNRRVIQCNRKFEVMLGYEPGELLGHSTREWFSSDEDFALVGKSYDMLRHGETYIGEHQFTRKDDSKLWCRIFGHAVDIHDPEHHSVWQFEDITEKRLIDEQLRLARDMAEEATLAKSMFLANMSHEIRTPMNAVIGLAHLALKTELDPRQRDYVTKIHSAGISLLSVINDILDFSKIESGKMDLEQVEFSLDQVLSSVTNTLAHSASDASLELLFDVADDVPRNLVGDPLRLGQVLLNLVSNAIKFTHDGEVIIRCQLLDSNDQQIKLQFFVIDSGIGMDEETCSRLFQPFVQADGSTTRKYGGTGLGLTICKRLVGMMQGDIWVTSMPGQGSTFTFTAWFGNGQPARPYILTNELNDLHVLVVDDNLTARSILASQLSFLPCKISHANSGMEAVATVRDMQHVLPVDLVLMDWKMPGLSGLEAARLIRHDTSLSKMPAIIMVTAYGRDEIIKECEDLKLEGFLIKPVSQSTLIDTLVSIYSKPVENWEYVPQGEHYDLTGMRLLVVEDNEINQQIAAELLRAVGAIVEIAEHGQIALDKLGEPGVHYDAVLMDLQMPIMDGYEATRQIRANSSFDHLPILAMTAHATMEERQRCIELGMVAHITKPIDPDMLYQALACIHVKHESAAENASSIAGEYTVLEIQGFNVSDALRRVAGNQELYRRLLMQFSQSQQGAVEQIRNTLLEHRQADAIRLVHNLKGVAANLGAQGLADVAAELEQVLVEERDDRLVLEQLDVALTEAIAAVTNVLAHPVAETSAIQLTQQERQRLLQQLSQYLEARDASVQDFLTQQSAELRSMLTAQQYGRLIEFVSVYQFDAALLLVQPLLVTTSH</sequence>
<gene>
    <name evidence="19" type="ORF">ACIKP9_01635</name>
</gene>
<accession>A0ABW8GIB3</accession>
<keyword evidence="11 14" id="KW-0472">Membrane</keyword>